<proteinExistence type="predicted"/>
<evidence type="ECO:0000313" key="6">
    <source>
        <dbReference type="Proteomes" id="UP000315444"/>
    </source>
</evidence>
<reference evidence="3 8" key="1">
    <citation type="journal article" date="2019" name="Nat. Med.">
        <title>A library of human gut bacterial isolates paired with longitudinal multiomics data enables mechanistic microbiome research.</title>
        <authorList>
            <person name="Poyet M."/>
            <person name="Groussin M."/>
            <person name="Gibbons S.M."/>
            <person name="Avila-Pacheco J."/>
            <person name="Jiang X."/>
            <person name="Kearney S.M."/>
            <person name="Perrotta A.R."/>
            <person name="Berdy B."/>
            <person name="Zhao S."/>
            <person name="Lieberman T.D."/>
            <person name="Swanson P.K."/>
            <person name="Smith M."/>
            <person name="Roesemann S."/>
            <person name="Alexander J.E."/>
            <person name="Rich S.A."/>
            <person name="Livny J."/>
            <person name="Vlamakis H."/>
            <person name="Clish C."/>
            <person name="Bullock K."/>
            <person name="Deik A."/>
            <person name="Scott J."/>
            <person name="Pierce K.A."/>
            <person name="Xavier R.J."/>
            <person name="Alm E.J."/>
        </authorList>
    </citation>
    <scope>NUCLEOTIDE SEQUENCE [LARGE SCALE GENOMIC DNA]</scope>
    <source>
        <strain evidence="3 8">BIOML-A7</strain>
    </source>
</reference>
<evidence type="ECO:0000313" key="3">
    <source>
        <dbReference type="EMBL" id="KAA5171743.1"/>
    </source>
</evidence>
<dbReference type="EMBL" id="VOHV01000011">
    <property type="protein sequence ID" value="TWV38423.1"/>
    <property type="molecule type" value="Genomic_DNA"/>
</dbReference>
<dbReference type="EMBL" id="VWAW01000014">
    <property type="protein sequence ID" value="KAA5171743.1"/>
    <property type="molecule type" value="Genomic_DNA"/>
</dbReference>
<evidence type="ECO:0000313" key="8">
    <source>
        <dbReference type="Proteomes" id="UP000436803"/>
    </source>
</evidence>
<sequence>MKMNTHSLFGYLFIALFSLLVVSCYSTPDGVMSSLSQAEKIMESRPDSAMAILQHIPTPETLHGKAQADYSLLMTQAMDKNYINFTSDSLIKFAVGYYGGHTEDLVAKGKSFYYYGRVMESLDKVEDAMTFYLKAKDVLQSSDQFKLLGLVTEKIGDLNRRQKLLDAALNDYKESFDFYASIPDSLCMLYAYRNLGRGFLYKNQIDSAYYYYDKALYILNLKKYSAVGSILLELGVIHRSEKDYVGAEQYFLSFIEKEKDPEKLFSGYLALGNLYLYMDRLKDAERYLLLCLGSSNLVIKRDACECLYDLEKELNNFKGAIGYKDIADSLRIITQDIDIQNSIATLQSRYNSEKWQRESLQSSIEKKNILLISSFVSFIAIMVIIYIYYKYRTNQKLVKDINERIRKNDADIKMYQRQILNYQDLQRETLQDYRNQIGELHGKMSVLEDQNKALSLRLTEKKHDIPESEADDLYAIYMQALHILIMLRGKNIENTSGKKLLLDADWDKLFHLSNAIHGDFITRIKNDFPTLTKHDIEICCLLRFGIEHEVLGSIFLTETDSVTKAKRRMKKRLNLSASDDLDVFLLKY</sequence>
<evidence type="ECO:0000256" key="2">
    <source>
        <dbReference type="SAM" id="Phobius"/>
    </source>
</evidence>
<dbReference type="EMBL" id="VOHT01000012">
    <property type="protein sequence ID" value="TWV45141.1"/>
    <property type="molecule type" value="Genomic_DNA"/>
</dbReference>
<feature type="transmembrane region" description="Helical" evidence="2">
    <location>
        <begin position="369"/>
        <end position="389"/>
    </location>
</feature>
<evidence type="ECO:0000256" key="1">
    <source>
        <dbReference type="SAM" id="Coils"/>
    </source>
</evidence>
<dbReference type="InterPro" id="IPR011990">
    <property type="entry name" value="TPR-like_helical_dom_sf"/>
</dbReference>
<dbReference type="Gene3D" id="1.25.40.10">
    <property type="entry name" value="Tetratricopeptide repeat domain"/>
    <property type="match status" value="2"/>
</dbReference>
<name>A0A3E5IB22_BACFG</name>
<dbReference type="SUPFAM" id="SSF48452">
    <property type="entry name" value="TPR-like"/>
    <property type="match status" value="1"/>
</dbReference>
<gene>
    <name evidence="3" type="ORF">F2Z29_16765</name>
    <name evidence="5" type="ORF">FSA03_21535</name>
    <name evidence="4" type="ORF">FSA06_20860</name>
</gene>
<keyword evidence="2" id="KW-1133">Transmembrane helix</keyword>
<accession>A0A3E5IB22</accession>
<evidence type="ECO:0000313" key="4">
    <source>
        <dbReference type="EMBL" id="TWV38423.1"/>
    </source>
</evidence>
<dbReference type="PROSITE" id="PS51257">
    <property type="entry name" value="PROKAR_LIPOPROTEIN"/>
    <property type="match status" value="1"/>
</dbReference>
<evidence type="ECO:0008006" key="9">
    <source>
        <dbReference type="Google" id="ProtNLM"/>
    </source>
</evidence>
<comment type="caution">
    <text evidence="5">The sequence shown here is derived from an EMBL/GenBank/DDBJ whole genome shotgun (WGS) entry which is preliminary data.</text>
</comment>
<reference evidence="4 6" key="2">
    <citation type="submission" date="2019-07" db="EMBL/GenBank/DDBJ databases">
        <title>Genome sequencing of Bacteroides fragilis.</title>
        <authorList>
            <person name="Galasyn E.V."/>
            <person name="Ruoff K.L."/>
            <person name="Price C.E."/>
            <person name="Valls R.A."/>
            <person name="O'Toole G.A."/>
        </authorList>
    </citation>
    <scope>NUCLEOTIDE SEQUENCE [LARGE SCALE GENOMIC DNA]</scope>
    <source>
        <strain evidence="4 6">AD135F_1B</strain>
    </source>
</reference>
<evidence type="ECO:0000313" key="7">
    <source>
        <dbReference type="Proteomes" id="UP000319026"/>
    </source>
</evidence>
<dbReference type="Proteomes" id="UP000319026">
    <property type="component" value="Unassembled WGS sequence"/>
</dbReference>
<feature type="coiled-coil region" evidence="1">
    <location>
        <begin position="398"/>
        <end position="450"/>
    </location>
</feature>
<dbReference type="Proteomes" id="UP000436803">
    <property type="component" value="Unassembled WGS sequence"/>
</dbReference>
<keyword evidence="1" id="KW-0175">Coiled coil</keyword>
<protein>
    <recommendedName>
        <fullName evidence="9">Tetratricopeptide repeat protein</fullName>
    </recommendedName>
</protein>
<organism evidence="5 7">
    <name type="scientific">Bacteroides fragilis</name>
    <dbReference type="NCBI Taxonomy" id="817"/>
    <lineage>
        <taxon>Bacteria</taxon>
        <taxon>Pseudomonadati</taxon>
        <taxon>Bacteroidota</taxon>
        <taxon>Bacteroidia</taxon>
        <taxon>Bacteroidales</taxon>
        <taxon>Bacteroidaceae</taxon>
        <taxon>Bacteroides</taxon>
    </lineage>
</organism>
<evidence type="ECO:0000313" key="5">
    <source>
        <dbReference type="EMBL" id="TWV45141.1"/>
    </source>
</evidence>
<keyword evidence="2" id="KW-0812">Transmembrane</keyword>
<dbReference type="AlphaFoldDB" id="A0A3E5IB22"/>
<keyword evidence="2" id="KW-0472">Membrane</keyword>
<dbReference type="Proteomes" id="UP000315444">
    <property type="component" value="Unassembled WGS sequence"/>
</dbReference>
<reference evidence="5 7" key="3">
    <citation type="submission" date="2019-07" db="EMBL/GenBank/DDBJ databases">
        <title>Genome Sequencing of Bacteroides fragilis.</title>
        <authorList>
            <person name="Pinto K.M."/>
            <person name="Ruoff K.L."/>
            <person name="Price C.E."/>
            <person name="Valls R.A."/>
            <person name="O'Toole G.A."/>
        </authorList>
    </citation>
    <scope>NUCLEOTIDE SEQUENCE [LARGE SCALE GENOMIC DNA]</scope>
    <source>
        <strain evidence="5 7">AD135F_3B</strain>
    </source>
</reference>